<dbReference type="PROSITE" id="PS50262">
    <property type="entry name" value="G_PROTEIN_RECEP_F1_2"/>
    <property type="match status" value="1"/>
</dbReference>
<keyword evidence="4 5" id="KW-0472">Membrane</keyword>
<dbReference type="AlphaFoldDB" id="A0A817UPD1"/>
<dbReference type="EMBL" id="CAJNYU010000180">
    <property type="protein sequence ID" value="CAF3334144.1"/>
    <property type="molecule type" value="Genomic_DNA"/>
</dbReference>
<keyword evidence="2 5" id="KW-0812">Transmembrane</keyword>
<dbReference type="EMBL" id="CAJNYT010001837">
    <property type="protein sequence ID" value="CAF3432831.1"/>
    <property type="molecule type" value="Genomic_DNA"/>
</dbReference>
<organism evidence="7 9">
    <name type="scientific">Rotaria socialis</name>
    <dbReference type="NCBI Taxonomy" id="392032"/>
    <lineage>
        <taxon>Eukaryota</taxon>
        <taxon>Metazoa</taxon>
        <taxon>Spiralia</taxon>
        <taxon>Gnathifera</taxon>
        <taxon>Rotifera</taxon>
        <taxon>Eurotatoria</taxon>
        <taxon>Bdelloidea</taxon>
        <taxon>Philodinida</taxon>
        <taxon>Philodinidae</taxon>
        <taxon>Rotaria</taxon>
    </lineage>
</organism>
<feature type="domain" description="G-protein coupled receptors family 1 profile" evidence="6">
    <location>
        <begin position="25"/>
        <end position="280"/>
    </location>
</feature>
<evidence type="ECO:0000313" key="9">
    <source>
        <dbReference type="Proteomes" id="UP000663869"/>
    </source>
</evidence>
<feature type="transmembrane region" description="Helical" evidence="5">
    <location>
        <begin position="226"/>
        <end position="252"/>
    </location>
</feature>
<feature type="transmembrane region" description="Helical" evidence="5">
    <location>
        <begin position="182"/>
        <end position="206"/>
    </location>
</feature>
<dbReference type="SUPFAM" id="SSF81321">
    <property type="entry name" value="Family A G protein-coupled receptor-like"/>
    <property type="match status" value="1"/>
</dbReference>
<gene>
    <name evidence="7" type="ORF">FME351_LOCUS2916</name>
    <name evidence="8" type="ORF">GRG538_LOCUS12815</name>
</gene>
<dbReference type="Proteomes" id="UP000663872">
    <property type="component" value="Unassembled WGS sequence"/>
</dbReference>
<dbReference type="InterPro" id="IPR017452">
    <property type="entry name" value="GPCR_Rhodpsn_7TM"/>
</dbReference>
<evidence type="ECO:0000256" key="5">
    <source>
        <dbReference type="SAM" id="Phobius"/>
    </source>
</evidence>
<dbReference type="Gene3D" id="1.20.1070.10">
    <property type="entry name" value="Rhodopsin 7-helix transmembrane proteins"/>
    <property type="match status" value="1"/>
</dbReference>
<comment type="subcellular location">
    <subcellularLocation>
        <location evidence="1">Membrane</location>
    </subcellularLocation>
</comment>
<evidence type="ECO:0000256" key="2">
    <source>
        <dbReference type="ARBA" id="ARBA00022692"/>
    </source>
</evidence>
<feature type="transmembrane region" description="Helical" evidence="5">
    <location>
        <begin position="12"/>
        <end position="34"/>
    </location>
</feature>
<evidence type="ECO:0000313" key="7">
    <source>
        <dbReference type="EMBL" id="CAF3334144.1"/>
    </source>
</evidence>
<reference evidence="7" key="1">
    <citation type="submission" date="2021-02" db="EMBL/GenBank/DDBJ databases">
        <authorList>
            <person name="Nowell W R."/>
        </authorList>
    </citation>
    <scope>NUCLEOTIDE SEQUENCE</scope>
</reference>
<evidence type="ECO:0000313" key="8">
    <source>
        <dbReference type="EMBL" id="CAF3432831.1"/>
    </source>
</evidence>
<dbReference type="Proteomes" id="UP000663869">
    <property type="component" value="Unassembled WGS sequence"/>
</dbReference>
<comment type="caution">
    <text evidence="7">The sequence shown here is derived from an EMBL/GenBank/DDBJ whole genome shotgun (WGS) entry which is preliminary data.</text>
</comment>
<sequence>MNEIYYTKLARFIQFSLLILFMVPSILCALYFIYNTIKIRSFRKRFQNQTLIILVCIILLDIVCNLSITLSFYGHGSIGIKTKFFCELWEFLDYAFTALIVWYTAIFTLERYMLVFYSNLLRSPKQKLIFHYVPLITITVYLFVFYLLASFVIICLSTLNYNKLLCGTQCLDQQNVLSTFNWLFNILFPVSVVIVGSFLLLIHVLWKRREMQRNLGNWSKNWKMIVQLLGIAIVYVTVWGPLICLSLFSIFFYRNDLIDQIEHYMYFTSYLCDMITPIVAVFLAPELMQKLRGRTRPSTIDIGSVTIRQYSNN</sequence>
<evidence type="ECO:0000259" key="6">
    <source>
        <dbReference type="PROSITE" id="PS50262"/>
    </source>
</evidence>
<keyword evidence="3 5" id="KW-1133">Transmembrane helix</keyword>
<feature type="transmembrane region" description="Helical" evidence="5">
    <location>
        <begin position="94"/>
        <end position="117"/>
    </location>
</feature>
<dbReference type="GO" id="GO:0016020">
    <property type="term" value="C:membrane"/>
    <property type="evidence" value="ECO:0007669"/>
    <property type="project" value="UniProtKB-SubCell"/>
</dbReference>
<name>A0A817UPD1_9BILA</name>
<evidence type="ECO:0000256" key="4">
    <source>
        <dbReference type="ARBA" id="ARBA00023136"/>
    </source>
</evidence>
<feature type="transmembrane region" description="Helical" evidence="5">
    <location>
        <begin position="50"/>
        <end position="74"/>
    </location>
</feature>
<evidence type="ECO:0000256" key="1">
    <source>
        <dbReference type="ARBA" id="ARBA00004370"/>
    </source>
</evidence>
<protein>
    <recommendedName>
        <fullName evidence="6">G-protein coupled receptors family 1 profile domain-containing protein</fullName>
    </recommendedName>
</protein>
<feature type="transmembrane region" description="Helical" evidence="5">
    <location>
        <begin position="129"/>
        <end position="154"/>
    </location>
</feature>
<accession>A0A817UPD1</accession>
<proteinExistence type="predicted"/>
<feature type="transmembrane region" description="Helical" evidence="5">
    <location>
        <begin position="264"/>
        <end position="284"/>
    </location>
</feature>
<evidence type="ECO:0000256" key="3">
    <source>
        <dbReference type="ARBA" id="ARBA00022989"/>
    </source>
</evidence>